<gene>
    <name evidence="2" type="ORF">PFISCL1PPCAC_511</name>
</gene>
<feature type="non-terminal residue" evidence="2">
    <location>
        <position position="1"/>
    </location>
</feature>
<evidence type="ECO:0000259" key="1">
    <source>
        <dbReference type="Pfam" id="PF00561"/>
    </source>
</evidence>
<name>A0AAV5UQ53_9BILA</name>
<dbReference type="GO" id="GO:0008474">
    <property type="term" value="F:palmitoyl-(protein) hydrolase activity"/>
    <property type="evidence" value="ECO:0007669"/>
    <property type="project" value="TreeGrafter"/>
</dbReference>
<organism evidence="2 3">
    <name type="scientific">Pristionchus fissidentatus</name>
    <dbReference type="NCBI Taxonomy" id="1538716"/>
    <lineage>
        <taxon>Eukaryota</taxon>
        <taxon>Metazoa</taxon>
        <taxon>Ecdysozoa</taxon>
        <taxon>Nematoda</taxon>
        <taxon>Chromadorea</taxon>
        <taxon>Rhabditida</taxon>
        <taxon>Rhabditina</taxon>
        <taxon>Diplogasteromorpha</taxon>
        <taxon>Diplogasteroidea</taxon>
        <taxon>Neodiplogasteridae</taxon>
        <taxon>Pristionchus</taxon>
    </lineage>
</organism>
<evidence type="ECO:0000313" key="2">
    <source>
        <dbReference type="EMBL" id="GMT09214.1"/>
    </source>
</evidence>
<dbReference type="Pfam" id="PF00561">
    <property type="entry name" value="Abhydrolase_1"/>
    <property type="match status" value="1"/>
</dbReference>
<dbReference type="InterPro" id="IPR029058">
    <property type="entry name" value="AB_hydrolase_fold"/>
</dbReference>
<feature type="domain" description="AB hydrolase-1" evidence="1">
    <location>
        <begin position="195"/>
        <end position="286"/>
    </location>
</feature>
<sequence length="443" mass="48081">IADIASSVSSRRTGTHRSNLSVLIDELNREVRSNSEDSTDARVTSGAEAKVSTWTSIVNVFKAIGTVCQVTCPPMPASIVRKVAFHPPLKNSGYRLQLNTEAHRYVESAKEVAGKAFTLVPTPMRGLTHSDYAYIMERITATTIKNAQGNDLVVIHVRCREPAPCESMQKQILLMTQPNSSDLGHFLQPHCINFLQVADSIGTDVYAFDYSGFGYSTGYPSERIIYSDTLAVFEHVKQANPDHSIVLLGYSIGTAAAVDLAYRKALLTPPNTSPPPLSGMILVAPFTSSIRLLSSQPTRDKTCCFDPFANSEKISNIDLPILIVHGTDDSMVPLEHSTALAQRLRHPLAPFIVQGADHQTVFGCNPNTFHRMSLFVRTETLIGKTCVNSQPVARSVLSLRSEKSVAAVSRCPSAESGVDIPRPVAALPATQPRVVATPEVISS</sequence>
<protein>
    <recommendedName>
        <fullName evidence="1">AB hydrolase-1 domain-containing protein</fullName>
    </recommendedName>
</protein>
<dbReference type="AlphaFoldDB" id="A0AAV5UQ53"/>
<dbReference type="GO" id="GO:0005886">
    <property type="term" value="C:plasma membrane"/>
    <property type="evidence" value="ECO:0007669"/>
    <property type="project" value="TreeGrafter"/>
</dbReference>
<reference evidence="2" key="1">
    <citation type="submission" date="2023-10" db="EMBL/GenBank/DDBJ databases">
        <title>Genome assembly of Pristionchus species.</title>
        <authorList>
            <person name="Yoshida K."/>
            <person name="Sommer R.J."/>
        </authorList>
    </citation>
    <scope>NUCLEOTIDE SEQUENCE</scope>
    <source>
        <strain evidence="2">RS5133</strain>
    </source>
</reference>
<dbReference type="Gene3D" id="3.40.50.1820">
    <property type="entry name" value="alpha/beta hydrolase"/>
    <property type="match status" value="1"/>
</dbReference>
<dbReference type="GO" id="GO:0010008">
    <property type="term" value="C:endosome membrane"/>
    <property type="evidence" value="ECO:0007669"/>
    <property type="project" value="TreeGrafter"/>
</dbReference>
<feature type="non-terminal residue" evidence="2">
    <location>
        <position position="443"/>
    </location>
</feature>
<dbReference type="Proteomes" id="UP001432322">
    <property type="component" value="Unassembled WGS sequence"/>
</dbReference>
<accession>A0AAV5UQ53</accession>
<dbReference type="InterPro" id="IPR000073">
    <property type="entry name" value="AB_hydrolase_1"/>
</dbReference>
<comment type="caution">
    <text evidence="2">The sequence shown here is derived from an EMBL/GenBank/DDBJ whole genome shotgun (WGS) entry which is preliminary data.</text>
</comment>
<proteinExistence type="predicted"/>
<evidence type="ECO:0000313" key="3">
    <source>
        <dbReference type="Proteomes" id="UP001432322"/>
    </source>
</evidence>
<dbReference type="EMBL" id="BTSY01000001">
    <property type="protein sequence ID" value="GMT09214.1"/>
    <property type="molecule type" value="Genomic_DNA"/>
</dbReference>
<dbReference type="SUPFAM" id="SSF53474">
    <property type="entry name" value="alpha/beta-Hydrolases"/>
    <property type="match status" value="1"/>
</dbReference>
<dbReference type="PANTHER" id="PTHR12277">
    <property type="entry name" value="ALPHA/BETA HYDROLASE DOMAIN-CONTAINING PROTEIN"/>
    <property type="match status" value="1"/>
</dbReference>
<dbReference type="PANTHER" id="PTHR12277:SF39">
    <property type="entry name" value="SERINE AMINOPEPTIDASE S33 DOMAIN-CONTAINING PROTEIN"/>
    <property type="match status" value="1"/>
</dbReference>
<keyword evidence="3" id="KW-1185">Reference proteome</keyword>